<dbReference type="InterPro" id="IPR050416">
    <property type="entry name" value="FAD-linked_Oxidoreductase"/>
</dbReference>
<comment type="similarity">
    <text evidence="2">Belongs to the oxygen-dependent FAD-linked oxidoreductase family.</text>
</comment>
<keyword evidence="9" id="KW-1185">Reference proteome</keyword>
<dbReference type="GO" id="GO:0071949">
    <property type="term" value="F:FAD binding"/>
    <property type="evidence" value="ECO:0007669"/>
    <property type="project" value="InterPro"/>
</dbReference>
<evidence type="ECO:0000259" key="7">
    <source>
        <dbReference type="PROSITE" id="PS51387"/>
    </source>
</evidence>
<evidence type="ECO:0000256" key="3">
    <source>
        <dbReference type="ARBA" id="ARBA00022630"/>
    </source>
</evidence>
<dbReference type="OrthoDB" id="9983560at2759"/>
<dbReference type="InterPro" id="IPR036318">
    <property type="entry name" value="FAD-bd_PCMH-like_sf"/>
</dbReference>
<evidence type="ECO:0000313" key="8">
    <source>
        <dbReference type="EMBL" id="OLN87343.1"/>
    </source>
</evidence>
<dbReference type="PANTHER" id="PTHR42973">
    <property type="entry name" value="BINDING OXIDOREDUCTASE, PUTATIVE (AFU_ORTHOLOGUE AFUA_1G17690)-RELATED"/>
    <property type="match status" value="1"/>
</dbReference>
<dbReference type="PROSITE" id="PS51387">
    <property type="entry name" value="FAD_PCMH"/>
    <property type="match status" value="1"/>
</dbReference>
<reference evidence="8 9" key="1">
    <citation type="submission" date="2016-11" db="EMBL/GenBank/DDBJ databases">
        <title>Draft Genome Assembly of Colletotrichum chlorophyti a pathogen of herbaceous plants.</title>
        <authorList>
            <person name="Gan P."/>
            <person name="Narusaka M."/>
            <person name="Tsushima A."/>
            <person name="Narusaka Y."/>
            <person name="Takano Y."/>
            <person name="Shirasu K."/>
        </authorList>
    </citation>
    <scope>NUCLEOTIDE SEQUENCE [LARGE SCALE GENOMIC DNA]</scope>
    <source>
        <strain evidence="8 9">NTL11</strain>
    </source>
</reference>
<keyword evidence="3" id="KW-0285">Flavoprotein</keyword>
<dbReference type="PANTHER" id="PTHR42973:SF39">
    <property type="entry name" value="FAD-BINDING PCMH-TYPE DOMAIN-CONTAINING PROTEIN"/>
    <property type="match status" value="1"/>
</dbReference>
<organism evidence="8 9">
    <name type="scientific">Colletotrichum chlorophyti</name>
    <dbReference type="NCBI Taxonomy" id="708187"/>
    <lineage>
        <taxon>Eukaryota</taxon>
        <taxon>Fungi</taxon>
        <taxon>Dikarya</taxon>
        <taxon>Ascomycota</taxon>
        <taxon>Pezizomycotina</taxon>
        <taxon>Sordariomycetes</taxon>
        <taxon>Hypocreomycetidae</taxon>
        <taxon>Glomerellales</taxon>
        <taxon>Glomerellaceae</taxon>
        <taxon>Colletotrichum</taxon>
    </lineage>
</organism>
<proteinExistence type="inferred from homology"/>
<feature type="domain" description="FAD-binding PCMH-type" evidence="7">
    <location>
        <begin position="123"/>
        <end position="308"/>
    </location>
</feature>
<name>A0A1Q8RT43_9PEZI</name>
<comment type="caution">
    <text evidence="8">The sequence shown here is derived from an EMBL/GenBank/DDBJ whole genome shotgun (WGS) entry which is preliminary data.</text>
</comment>
<dbReference type="Pfam" id="PF08031">
    <property type="entry name" value="BBE"/>
    <property type="match status" value="1"/>
</dbReference>
<keyword evidence="4" id="KW-0274">FAD</keyword>
<gene>
    <name evidence="8" type="ORF">CCHL11_09281</name>
</gene>
<evidence type="ECO:0000256" key="1">
    <source>
        <dbReference type="ARBA" id="ARBA00001974"/>
    </source>
</evidence>
<feature type="signal peptide" evidence="6">
    <location>
        <begin position="1"/>
        <end position="19"/>
    </location>
</feature>
<comment type="cofactor">
    <cofactor evidence="1">
        <name>FAD</name>
        <dbReference type="ChEBI" id="CHEBI:57692"/>
    </cofactor>
</comment>
<protein>
    <submittedName>
        <fullName evidence="8">Putative FAD-linked oxidoreductase-like protein 18</fullName>
    </submittedName>
</protein>
<keyword evidence="6" id="KW-0732">Signal</keyword>
<dbReference type="Gene3D" id="3.30.465.10">
    <property type="match status" value="2"/>
</dbReference>
<accession>A0A1Q8RT43</accession>
<dbReference type="AlphaFoldDB" id="A0A1Q8RT43"/>
<feature type="chain" id="PRO_5012593143" evidence="6">
    <location>
        <begin position="20"/>
        <end position="598"/>
    </location>
</feature>
<sequence length="598" mass="64214">MKISNLSLGVFSVIKVAGALNCKCAPGDPCWPSNEAWASLNDTISGQLLKTVLPASVCYKDQPNYDAAACETVIAKWTTPTFHSSNPVSVHSPWFANNSCNPIYENGTSTAGDALAGSRGCTMGRYPAYSVNVTRAEDVQAAIRFAVENNIRLNVKNTGHNGAKSTAYGSLSIWTHNLKHHEFHQEFSLVCSPGNYSRNSSQMAITFGAGIQDDEAFQTAAKYGAAVVGGTNTDVGLVGWATAGGHGWMTSEYGMGADSIIEATVVTPAGDIIKANDCQNSDIFWAVRGGGGGTFGVITELTVKAHPMPQATVWTINVTKSENSSVKAWWSLISELHTQLPALKAGGFQGFYTIGGPPSYDSLTFFGFFFLYNKPNGTAEALVKPVVSLLNNARSTAIYNSNINWSRDWISVYNSLPMAALGGAGGGGGATASRLLPATSLTNDTQKFAEVLQAVGPRPEGPTGGISNPTIAGGMIASNVSVDNALNPAWREAVVHFYVTRSWDDAMPYPQVSYVLDDMTDRVGGALRSLAPDSGAYINEADTREPNWQKTFWGPNYDRLREIKKKYDPESLQWCHRCVGSEDWIELMDGRLCRASSE</sequence>
<evidence type="ECO:0000256" key="2">
    <source>
        <dbReference type="ARBA" id="ARBA00005466"/>
    </source>
</evidence>
<evidence type="ECO:0000256" key="4">
    <source>
        <dbReference type="ARBA" id="ARBA00022827"/>
    </source>
</evidence>
<dbReference type="Proteomes" id="UP000186583">
    <property type="component" value="Unassembled WGS sequence"/>
</dbReference>
<evidence type="ECO:0000256" key="5">
    <source>
        <dbReference type="ARBA" id="ARBA00023002"/>
    </source>
</evidence>
<dbReference type="InterPro" id="IPR016166">
    <property type="entry name" value="FAD-bd_PCMH"/>
</dbReference>
<evidence type="ECO:0000313" key="9">
    <source>
        <dbReference type="Proteomes" id="UP000186583"/>
    </source>
</evidence>
<keyword evidence="5" id="KW-0560">Oxidoreductase</keyword>
<dbReference type="EMBL" id="MPGH01000100">
    <property type="protein sequence ID" value="OLN87343.1"/>
    <property type="molecule type" value="Genomic_DNA"/>
</dbReference>
<dbReference type="STRING" id="708187.A0A1Q8RT43"/>
<dbReference type="GO" id="GO:0016491">
    <property type="term" value="F:oxidoreductase activity"/>
    <property type="evidence" value="ECO:0007669"/>
    <property type="project" value="UniProtKB-KW"/>
</dbReference>
<dbReference type="Pfam" id="PF01565">
    <property type="entry name" value="FAD_binding_4"/>
    <property type="match status" value="1"/>
</dbReference>
<dbReference type="InterPro" id="IPR012951">
    <property type="entry name" value="BBE"/>
</dbReference>
<dbReference type="InterPro" id="IPR006094">
    <property type="entry name" value="Oxid_FAD_bind_N"/>
</dbReference>
<dbReference type="SUPFAM" id="SSF56176">
    <property type="entry name" value="FAD-binding/transporter-associated domain-like"/>
    <property type="match status" value="1"/>
</dbReference>
<evidence type="ECO:0000256" key="6">
    <source>
        <dbReference type="SAM" id="SignalP"/>
    </source>
</evidence>
<dbReference type="InterPro" id="IPR016169">
    <property type="entry name" value="FAD-bd_PCMH_sub2"/>
</dbReference>